<name>A0ABV7MII4_9HYPH</name>
<dbReference type="RefSeq" id="WP_095088783.1">
    <property type="nucleotide sequence ID" value="NZ_JBHRVD010000001.1"/>
</dbReference>
<sequence length="93" mass="10634">MKVIKEREAHLSKATNFRAPELALELKPGTGKTETRLALNTHQRFERLLVVVPTDAIREQIARTRGTPPPLHRIGHLSEQPCGKILHQRIRLF</sequence>
<gene>
    <name evidence="1" type="ORF">ACFOJ9_04160</name>
</gene>
<proteinExistence type="predicted"/>
<evidence type="ECO:0000313" key="1">
    <source>
        <dbReference type="EMBL" id="MFC3320984.1"/>
    </source>
</evidence>
<evidence type="ECO:0000313" key="2">
    <source>
        <dbReference type="Proteomes" id="UP001595648"/>
    </source>
</evidence>
<dbReference type="Proteomes" id="UP001595648">
    <property type="component" value="Unassembled WGS sequence"/>
</dbReference>
<dbReference type="EMBL" id="JBHRVD010000001">
    <property type="protein sequence ID" value="MFC3320984.1"/>
    <property type="molecule type" value="Genomic_DNA"/>
</dbReference>
<accession>A0ABV7MII4</accession>
<keyword evidence="2" id="KW-1185">Reference proteome</keyword>
<evidence type="ECO:0008006" key="3">
    <source>
        <dbReference type="Google" id="ProtNLM"/>
    </source>
</evidence>
<organism evidence="1 2">
    <name type="scientific">Mesorhizobium cantuariense</name>
    <dbReference type="NCBI Taxonomy" id="1300275"/>
    <lineage>
        <taxon>Bacteria</taxon>
        <taxon>Pseudomonadati</taxon>
        <taxon>Pseudomonadota</taxon>
        <taxon>Alphaproteobacteria</taxon>
        <taxon>Hyphomicrobiales</taxon>
        <taxon>Phyllobacteriaceae</taxon>
        <taxon>Mesorhizobium</taxon>
    </lineage>
</organism>
<protein>
    <recommendedName>
        <fullName evidence="3">Helicase/UvrB N-terminal domain-containing protein</fullName>
    </recommendedName>
</protein>
<comment type="caution">
    <text evidence="1">The sequence shown here is derived from an EMBL/GenBank/DDBJ whole genome shotgun (WGS) entry which is preliminary data.</text>
</comment>
<reference evidence="2" key="1">
    <citation type="journal article" date="2019" name="Int. J. Syst. Evol. Microbiol.">
        <title>The Global Catalogue of Microorganisms (GCM) 10K type strain sequencing project: providing services to taxonomists for standard genome sequencing and annotation.</title>
        <authorList>
            <consortium name="The Broad Institute Genomics Platform"/>
            <consortium name="The Broad Institute Genome Sequencing Center for Infectious Disease"/>
            <person name="Wu L."/>
            <person name="Ma J."/>
        </authorList>
    </citation>
    <scope>NUCLEOTIDE SEQUENCE [LARGE SCALE GENOMIC DNA]</scope>
    <source>
        <strain evidence="2">ICMP 19515</strain>
    </source>
</reference>